<name>A0A937K3R7_9CLOT</name>
<reference evidence="2" key="1">
    <citation type="submission" date="2021-01" db="EMBL/GenBank/DDBJ databases">
        <title>Genome public.</title>
        <authorList>
            <person name="Liu C."/>
            <person name="Sun Q."/>
        </authorList>
    </citation>
    <scope>NUCLEOTIDE SEQUENCE</scope>
    <source>
        <strain evidence="2">YIM B02565</strain>
    </source>
</reference>
<comment type="caution">
    <text evidence="2">The sequence shown here is derived from an EMBL/GenBank/DDBJ whole genome shotgun (WGS) entry which is preliminary data.</text>
</comment>
<feature type="transmembrane region" description="Helical" evidence="1">
    <location>
        <begin position="21"/>
        <end position="40"/>
    </location>
</feature>
<evidence type="ECO:0000313" key="3">
    <source>
        <dbReference type="Proteomes" id="UP000623681"/>
    </source>
</evidence>
<gene>
    <name evidence="2" type="ORF">JK634_08800</name>
</gene>
<keyword evidence="3" id="KW-1185">Reference proteome</keyword>
<keyword evidence="1" id="KW-0812">Transmembrane</keyword>
<feature type="transmembrane region" description="Helical" evidence="1">
    <location>
        <begin position="152"/>
        <end position="174"/>
    </location>
</feature>
<feature type="transmembrane region" description="Helical" evidence="1">
    <location>
        <begin position="107"/>
        <end position="132"/>
    </location>
</feature>
<dbReference type="EMBL" id="JAESWA010000022">
    <property type="protein sequence ID" value="MBL4931902.1"/>
    <property type="molecule type" value="Genomic_DNA"/>
</dbReference>
<sequence length="257" mass="29062">MMYLTENSLLNIAKKQYFFKLKTNIGLFFSLIVVHFFATFLTMNALRTSSTSGSGVSVGIFYYSGNAIIIFTLIWSFVVSLTISNLKNKNLDFSFITNRLSSNISNIVLLITLAIYASITSTFSSNLIRAIFYFTNKNENIIREGFIIEPHVMLLNIISILFYIIFIASIGYFIGSVSSINQVFTIIFTTISILGLFLLLQLVGSLNNSSLYTLITKIVHFYFYENSLLLFILKTLVTSIALFACSIFITNRLEVKK</sequence>
<evidence type="ECO:0000256" key="1">
    <source>
        <dbReference type="SAM" id="Phobius"/>
    </source>
</evidence>
<dbReference type="AlphaFoldDB" id="A0A937K3R7"/>
<accession>A0A937K3R7</accession>
<dbReference type="Proteomes" id="UP000623681">
    <property type="component" value="Unassembled WGS sequence"/>
</dbReference>
<organism evidence="2 3">
    <name type="scientific">Clostridium paridis</name>
    <dbReference type="NCBI Taxonomy" id="2803863"/>
    <lineage>
        <taxon>Bacteria</taxon>
        <taxon>Bacillati</taxon>
        <taxon>Bacillota</taxon>
        <taxon>Clostridia</taxon>
        <taxon>Eubacteriales</taxon>
        <taxon>Clostridiaceae</taxon>
        <taxon>Clostridium</taxon>
    </lineage>
</organism>
<keyword evidence="1" id="KW-0472">Membrane</keyword>
<keyword evidence="1" id="KW-1133">Transmembrane helix</keyword>
<feature type="transmembrane region" description="Helical" evidence="1">
    <location>
        <begin position="186"/>
        <end position="207"/>
    </location>
</feature>
<dbReference type="RefSeq" id="WP_202767284.1">
    <property type="nucleotide sequence ID" value="NZ_JAESWA010000022.1"/>
</dbReference>
<feature type="transmembrane region" description="Helical" evidence="1">
    <location>
        <begin position="227"/>
        <end position="249"/>
    </location>
</feature>
<evidence type="ECO:0000313" key="2">
    <source>
        <dbReference type="EMBL" id="MBL4931902.1"/>
    </source>
</evidence>
<feature type="transmembrane region" description="Helical" evidence="1">
    <location>
        <begin position="60"/>
        <end position="86"/>
    </location>
</feature>
<protein>
    <submittedName>
        <fullName evidence="2">Uncharacterized protein</fullName>
    </submittedName>
</protein>
<proteinExistence type="predicted"/>